<organism evidence="2 3">
    <name type="scientific">Oryza meyeriana var. granulata</name>
    <dbReference type="NCBI Taxonomy" id="110450"/>
    <lineage>
        <taxon>Eukaryota</taxon>
        <taxon>Viridiplantae</taxon>
        <taxon>Streptophyta</taxon>
        <taxon>Embryophyta</taxon>
        <taxon>Tracheophyta</taxon>
        <taxon>Spermatophyta</taxon>
        <taxon>Magnoliopsida</taxon>
        <taxon>Liliopsida</taxon>
        <taxon>Poales</taxon>
        <taxon>Poaceae</taxon>
        <taxon>BOP clade</taxon>
        <taxon>Oryzoideae</taxon>
        <taxon>Oryzeae</taxon>
        <taxon>Oryzinae</taxon>
        <taxon>Oryza</taxon>
        <taxon>Oryza meyeriana</taxon>
    </lineage>
</organism>
<accession>A0A6G1BP34</accession>
<evidence type="ECO:0000256" key="1">
    <source>
        <dbReference type="SAM" id="MobiDB-lite"/>
    </source>
</evidence>
<keyword evidence="3" id="KW-1185">Reference proteome</keyword>
<dbReference type="Proteomes" id="UP000479710">
    <property type="component" value="Unassembled WGS sequence"/>
</dbReference>
<feature type="region of interest" description="Disordered" evidence="1">
    <location>
        <begin position="1"/>
        <end position="27"/>
    </location>
</feature>
<gene>
    <name evidence="2" type="ORF">E2562_026948</name>
</gene>
<evidence type="ECO:0000313" key="2">
    <source>
        <dbReference type="EMBL" id="KAF0889534.1"/>
    </source>
</evidence>
<dbReference type="AlphaFoldDB" id="A0A6G1BP34"/>
<evidence type="ECO:0000313" key="3">
    <source>
        <dbReference type="Proteomes" id="UP000479710"/>
    </source>
</evidence>
<dbReference type="EMBL" id="SPHZ02000012">
    <property type="protein sequence ID" value="KAF0889534.1"/>
    <property type="molecule type" value="Genomic_DNA"/>
</dbReference>
<proteinExistence type="predicted"/>
<name>A0A6G1BP34_9ORYZ</name>
<comment type="caution">
    <text evidence="2">The sequence shown here is derived from an EMBL/GenBank/DDBJ whole genome shotgun (WGS) entry which is preliminary data.</text>
</comment>
<reference evidence="2 3" key="1">
    <citation type="submission" date="2019-11" db="EMBL/GenBank/DDBJ databases">
        <title>Whole genome sequence of Oryza granulata.</title>
        <authorList>
            <person name="Li W."/>
        </authorList>
    </citation>
    <scope>NUCLEOTIDE SEQUENCE [LARGE SCALE GENOMIC DNA]</scope>
    <source>
        <strain evidence="3">cv. Menghai</strain>
        <tissue evidence="2">Leaf</tissue>
    </source>
</reference>
<protein>
    <submittedName>
        <fullName evidence="2">Uncharacterized protein</fullName>
    </submittedName>
</protein>
<sequence>MEKLSGEVGARMGEADNSWIRGGGVTQRDQRRTALRALLHQPATRRRAAAVEHVQPLPCFLVGRSAA</sequence>